<dbReference type="EMBL" id="CM020619">
    <property type="protein sequence ID" value="KAK1863689.1"/>
    <property type="molecule type" value="Genomic_DNA"/>
</dbReference>
<sequence length="580" mass="57402">MASYRGGSAADARRITRLVDERAARAAAHTRATGVGALDAASVSAAAVASVRGASERAVGAGGAALSLLPAVTPATSTGGAVGGGGEGVSRRGVGGGAAEGRRAGGLATPAAAAAAVTAATPTAAAAADTAGGGSARGGVVAASSAATDAAAPATATAAAAAAAAAAGGGGKYATRVDAVEDLLRSDTVGLVSAADFRAKRQFLERCAADVAEVRAAAARREEVDARQARLAKRADGAKLSFAFDDEDGEEDDDDDDDDDGGGGSSSGHRGTGTERGRRRVVSGAAGRGAPAHGGGGGGSPSEGAGSGGGGDGGGRSGAPDGAGAAAAAAAVAAPTPAGAAGQVVKGKSPAAAAAAPPSPGRGLDAAVLPPATSVTAVAAAAAAATTGSAPPPAKRVKVGKNPTADTSFLPDRSRTVAAAAERARLAQAWHNEQAAAKAEPVTITYSYWDGRGHRRTLTCPKGTTIGKFLALVQTQFHALRAVSPDQLMFVKEDLIIPSHYSFHDFIVRKARGKSGPLFTFDVVEDVRLVNDASVEKADAHAGKVVERRWYERNRHIFPASRWEPWDPNKVYEQYTIHGA</sequence>
<dbReference type="Proteomes" id="UP000798662">
    <property type="component" value="Chromosome 2"/>
</dbReference>
<gene>
    <name evidence="1" type="ORF">I4F81_006243</name>
</gene>
<organism evidence="1 2">
    <name type="scientific">Pyropia yezoensis</name>
    <name type="common">Susabi-nori</name>
    <name type="synonym">Porphyra yezoensis</name>
    <dbReference type="NCBI Taxonomy" id="2788"/>
    <lineage>
        <taxon>Eukaryota</taxon>
        <taxon>Rhodophyta</taxon>
        <taxon>Bangiophyceae</taxon>
        <taxon>Bangiales</taxon>
        <taxon>Bangiaceae</taxon>
        <taxon>Pyropia</taxon>
    </lineage>
</organism>
<evidence type="ECO:0000313" key="2">
    <source>
        <dbReference type="Proteomes" id="UP000798662"/>
    </source>
</evidence>
<name>A0ACC3C027_PYRYE</name>
<comment type="caution">
    <text evidence="1">The sequence shown here is derived from an EMBL/GenBank/DDBJ whole genome shotgun (WGS) entry which is preliminary data.</text>
</comment>
<proteinExistence type="predicted"/>
<keyword evidence="2" id="KW-1185">Reference proteome</keyword>
<protein>
    <submittedName>
        <fullName evidence="1">Uncharacterized protein</fullName>
    </submittedName>
</protein>
<evidence type="ECO:0000313" key="1">
    <source>
        <dbReference type="EMBL" id="KAK1863689.1"/>
    </source>
</evidence>
<reference evidence="1" key="1">
    <citation type="submission" date="2019-11" db="EMBL/GenBank/DDBJ databases">
        <title>Nori genome reveals adaptations in red seaweeds to the harsh intertidal environment.</title>
        <authorList>
            <person name="Wang D."/>
            <person name="Mao Y."/>
        </authorList>
    </citation>
    <scope>NUCLEOTIDE SEQUENCE</scope>
    <source>
        <tissue evidence="1">Gametophyte</tissue>
    </source>
</reference>
<accession>A0ACC3C027</accession>